<evidence type="ECO:0000256" key="1">
    <source>
        <dbReference type="SAM" id="MobiDB-lite"/>
    </source>
</evidence>
<comment type="caution">
    <text evidence="2">The sequence shown here is derived from an EMBL/GenBank/DDBJ whole genome shotgun (WGS) entry which is preliminary data.</text>
</comment>
<organism evidence="2 3">
    <name type="scientific">Actinomadura rubteroloni</name>
    <dbReference type="NCBI Taxonomy" id="1926885"/>
    <lineage>
        <taxon>Bacteria</taxon>
        <taxon>Bacillati</taxon>
        <taxon>Actinomycetota</taxon>
        <taxon>Actinomycetes</taxon>
        <taxon>Streptosporangiales</taxon>
        <taxon>Thermomonosporaceae</taxon>
        <taxon>Actinomadura</taxon>
    </lineage>
</organism>
<sequence>MGTWDVMRQDDLGNEFHVSAHDSRVAALAQVLVLESGVPHRQMYWVEGPFAPSVRTNRDLYLHVLRVGRDTRAGSWSLSGFLRALWKVSLPLRERDDLEADDAAALFSAAVAVSPAPFDPKWAGRDLLLPGAGPRDHADWERVLIAQIADLEDFVTAPPGPRGRFGVDAPRPSGSGPRPTPPRWCNFDPATYLECAVAGAVGGWDVSDGARVPSDGGPTRSPVRPLTTVTWEDLARIAVCGQLYE</sequence>
<name>A0A2P4UBJ9_9ACTN</name>
<accession>A0A2P4UBJ9</accession>
<protein>
    <submittedName>
        <fullName evidence="2">Uncharacterized protein</fullName>
    </submittedName>
</protein>
<evidence type="ECO:0000313" key="3">
    <source>
        <dbReference type="Proteomes" id="UP000242367"/>
    </source>
</evidence>
<evidence type="ECO:0000313" key="2">
    <source>
        <dbReference type="EMBL" id="POM22418.1"/>
    </source>
</evidence>
<dbReference type="EMBL" id="MTBP01000005">
    <property type="protein sequence ID" value="POM22418.1"/>
    <property type="molecule type" value="Genomic_DNA"/>
</dbReference>
<proteinExistence type="predicted"/>
<feature type="region of interest" description="Disordered" evidence="1">
    <location>
        <begin position="160"/>
        <end position="180"/>
    </location>
</feature>
<reference evidence="2 3" key="1">
    <citation type="journal article" date="2017" name="Chemistry">
        <title>Isolation, Biosynthesis and Chemical Modifications of Rubterolones A-F: Rare Tropolone Alkaloids from Actinomadura sp. 5-2.</title>
        <authorList>
            <person name="Guo H."/>
            <person name="Benndorf R."/>
            <person name="Leichnitz D."/>
            <person name="Klassen J.L."/>
            <person name="Vollmers J."/>
            <person name="Gorls H."/>
            <person name="Steinacker M."/>
            <person name="Weigel C."/>
            <person name="Dahse H.M."/>
            <person name="Kaster A.K."/>
            <person name="de Beer Z.W."/>
            <person name="Poulsen M."/>
            <person name="Beemelmanns C."/>
        </authorList>
    </citation>
    <scope>NUCLEOTIDE SEQUENCE [LARGE SCALE GENOMIC DNA]</scope>
    <source>
        <strain evidence="2 3">5-2</strain>
    </source>
</reference>
<dbReference type="RefSeq" id="WP_103566046.1">
    <property type="nucleotide sequence ID" value="NZ_MTBP01000005.1"/>
</dbReference>
<dbReference type="Proteomes" id="UP000242367">
    <property type="component" value="Unassembled WGS sequence"/>
</dbReference>
<keyword evidence="3" id="KW-1185">Reference proteome</keyword>
<gene>
    <name evidence="2" type="ORF">BTM25_53680</name>
</gene>
<dbReference type="AlphaFoldDB" id="A0A2P4UBJ9"/>